<reference evidence="2 3" key="1">
    <citation type="submission" date="2022-01" db="EMBL/GenBank/DDBJ databases">
        <authorList>
            <person name="Huang Y."/>
        </authorList>
    </citation>
    <scope>NUCLEOTIDE SEQUENCE [LARGE SCALE GENOMIC DNA]</scope>
    <source>
        <strain evidence="2 3">HY366</strain>
    </source>
</reference>
<evidence type="ECO:0008006" key="4">
    <source>
        <dbReference type="Google" id="ProtNLM"/>
    </source>
</evidence>
<evidence type="ECO:0000313" key="2">
    <source>
        <dbReference type="EMBL" id="MCF8588966.1"/>
    </source>
</evidence>
<feature type="transmembrane region" description="Helical" evidence="1">
    <location>
        <begin position="27"/>
        <end position="45"/>
    </location>
</feature>
<keyword evidence="1" id="KW-0812">Transmembrane</keyword>
<feature type="transmembrane region" description="Helical" evidence="1">
    <location>
        <begin position="57"/>
        <end position="76"/>
    </location>
</feature>
<evidence type="ECO:0000313" key="3">
    <source>
        <dbReference type="Proteomes" id="UP001200110"/>
    </source>
</evidence>
<gene>
    <name evidence="2" type="ORF">L5G33_10895</name>
</gene>
<protein>
    <recommendedName>
        <fullName evidence="4">DUF4131 domain-containing protein</fullName>
    </recommendedName>
</protein>
<keyword evidence="1" id="KW-0472">Membrane</keyword>
<dbReference type="RefSeq" id="WP_236998189.1">
    <property type="nucleotide sequence ID" value="NZ_JAKKOR010000007.1"/>
</dbReference>
<proteinExistence type="predicted"/>
<dbReference type="EMBL" id="JAKKOR010000007">
    <property type="protein sequence ID" value="MCF8588966.1"/>
    <property type="molecule type" value="Genomic_DNA"/>
</dbReference>
<sequence length="268" mass="29508">MNDEWLRQARTSETRVRIRRWSHRADFYFWVGLLAGVGGIAYVVWSVVTQRVGGPAFWGVIAGAVVLVLLCVGFGSHASGQLAEARYADGHLTAGWVTKVIEHTGGEGPDTYDLEVEAELPGAVTIRREIRGFYGSLSVGDRIEFRHNTVEPDDVDDVLYERAVRSAQGTHTGIARPSRQSFADARVSIGTVDDVVSYPAHPDDALPADYLLAVSVANSKAGTVRRRVYVSESQLRSTGPRFGRTIYLRHNTVDPDELDDAFFDGWAD</sequence>
<comment type="caution">
    <text evidence="2">The sequence shown here is derived from an EMBL/GenBank/DDBJ whole genome shotgun (WGS) entry which is preliminary data.</text>
</comment>
<organism evidence="2 3">
    <name type="scientific">Gordonia liuliyuniae</name>
    <dbReference type="NCBI Taxonomy" id="2911517"/>
    <lineage>
        <taxon>Bacteria</taxon>
        <taxon>Bacillati</taxon>
        <taxon>Actinomycetota</taxon>
        <taxon>Actinomycetes</taxon>
        <taxon>Mycobacteriales</taxon>
        <taxon>Gordoniaceae</taxon>
        <taxon>Gordonia</taxon>
    </lineage>
</organism>
<name>A0ABS9ITS7_9ACTN</name>
<evidence type="ECO:0000256" key="1">
    <source>
        <dbReference type="SAM" id="Phobius"/>
    </source>
</evidence>
<accession>A0ABS9ITS7</accession>
<dbReference type="Proteomes" id="UP001200110">
    <property type="component" value="Unassembled WGS sequence"/>
</dbReference>
<keyword evidence="3" id="KW-1185">Reference proteome</keyword>
<keyword evidence="1" id="KW-1133">Transmembrane helix</keyword>